<organism evidence="2 3">
    <name type="scientific">Verruconis gallopava</name>
    <dbReference type="NCBI Taxonomy" id="253628"/>
    <lineage>
        <taxon>Eukaryota</taxon>
        <taxon>Fungi</taxon>
        <taxon>Dikarya</taxon>
        <taxon>Ascomycota</taxon>
        <taxon>Pezizomycotina</taxon>
        <taxon>Dothideomycetes</taxon>
        <taxon>Pleosporomycetidae</taxon>
        <taxon>Venturiales</taxon>
        <taxon>Sympoventuriaceae</taxon>
        <taxon>Verruconis</taxon>
    </lineage>
</organism>
<feature type="compositionally biased region" description="Polar residues" evidence="1">
    <location>
        <begin position="1"/>
        <end position="16"/>
    </location>
</feature>
<feature type="region of interest" description="Disordered" evidence="1">
    <location>
        <begin position="1"/>
        <end position="40"/>
    </location>
</feature>
<name>A0A0D2A6V0_9PEZI</name>
<reference evidence="2 3" key="1">
    <citation type="submission" date="2015-01" db="EMBL/GenBank/DDBJ databases">
        <title>The Genome Sequence of Ochroconis gallopava CBS43764.</title>
        <authorList>
            <consortium name="The Broad Institute Genomics Platform"/>
            <person name="Cuomo C."/>
            <person name="de Hoog S."/>
            <person name="Gorbushina A."/>
            <person name="Stielow B."/>
            <person name="Teixiera M."/>
            <person name="Abouelleil A."/>
            <person name="Chapman S.B."/>
            <person name="Priest M."/>
            <person name="Young S.K."/>
            <person name="Wortman J."/>
            <person name="Nusbaum C."/>
            <person name="Birren B."/>
        </authorList>
    </citation>
    <scope>NUCLEOTIDE SEQUENCE [LARGE SCALE GENOMIC DNA]</scope>
    <source>
        <strain evidence="2 3">CBS 43764</strain>
    </source>
</reference>
<evidence type="ECO:0000256" key="1">
    <source>
        <dbReference type="SAM" id="MobiDB-lite"/>
    </source>
</evidence>
<protein>
    <submittedName>
        <fullName evidence="2">Uncharacterized protein</fullName>
    </submittedName>
</protein>
<dbReference type="RefSeq" id="XP_016212183.1">
    <property type="nucleotide sequence ID" value="XM_016360101.1"/>
</dbReference>
<dbReference type="RefSeq" id="XP_016212184.1">
    <property type="nucleotide sequence ID" value="XM_016360102.1"/>
</dbReference>
<dbReference type="VEuPathDB" id="FungiDB:PV09_06461"/>
<evidence type="ECO:0000313" key="3">
    <source>
        <dbReference type="Proteomes" id="UP000053259"/>
    </source>
</evidence>
<proteinExistence type="predicted"/>
<dbReference type="EMBL" id="KN847550">
    <property type="protein sequence ID" value="KIW02314.1"/>
    <property type="molecule type" value="Genomic_DNA"/>
</dbReference>
<dbReference type="AlphaFoldDB" id="A0A0D2A6V0"/>
<gene>
    <name evidence="2" type="ORF">PV09_06461</name>
</gene>
<keyword evidence="3" id="KW-1185">Reference proteome</keyword>
<dbReference type="GeneID" id="27314434"/>
<dbReference type="HOGENOM" id="CLU_2147797_0_0_1"/>
<sequence>MRETRNSATSGGNWTTCPHLPSQEKECTHADGNDQSTADLTGPLWWSLRLRSGRPSSRSAAYLQSFEKVQMDSIVRGFDAGVGRDASCRTISADGPCRNEVISSARLRLNRP</sequence>
<dbReference type="Proteomes" id="UP000053259">
    <property type="component" value="Unassembled WGS sequence"/>
</dbReference>
<feature type="compositionally biased region" description="Basic and acidic residues" evidence="1">
    <location>
        <begin position="22"/>
        <end position="32"/>
    </location>
</feature>
<dbReference type="EMBL" id="KN847550">
    <property type="protein sequence ID" value="KIW02315.1"/>
    <property type="molecule type" value="Genomic_DNA"/>
</dbReference>
<evidence type="ECO:0000313" key="2">
    <source>
        <dbReference type="EMBL" id="KIW02315.1"/>
    </source>
</evidence>
<accession>A0A0D2A6V0</accession>